<protein>
    <recommendedName>
        <fullName evidence="2">DNA-directed DNA polymerase</fullName>
        <ecNumber evidence="2">2.7.7.7</ecNumber>
    </recommendedName>
</protein>
<evidence type="ECO:0000313" key="14">
    <source>
        <dbReference type="EMBL" id="DAG06542.1"/>
    </source>
</evidence>
<keyword evidence="8" id="KW-0269">Exonuclease</keyword>
<dbReference type="GO" id="GO:0003677">
    <property type="term" value="F:DNA binding"/>
    <property type="evidence" value="ECO:0007669"/>
    <property type="project" value="UniProtKB-KW"/>
</dbReference>
<reference evidence="14" key="1">
    <citation type="journal article" date="2021" name="Proc. Natl. Acad. Sci. U.S.A.">
        <title>A Catalog of Tens of Thousands of Viruses from Human Metagenomes Reveals Hidden Associations with Chronic Diseases.</title>
        <authorList>
            <person name="Tisza M.J."/>
            <person name="Buck C.B."/>
        </authorList>
    </citation>
    <scope>NUCLEOTIDE SEQUENCE</scope>
    <source>
        <strain evidence="14">Ct9H612</strain>
    </source>
</reference>
<dbReference type="GO" id="GO:0003887">
    <property type="term" value="F:DNA-directed DNA polymerase activity"/>
    <property type="evidence" value="ECO:0007669"/>
    <property type="project" value="UniProtKB-KW"/>
</dbReference>
<evidence type="ECO:0000256" key="7">
    <source>
        <dbReference type="ARBA" id="ARBA00022801"/>
    </source>
</evidence>
<sequence>MEYVADFETTTDVNDCRVWAWCVCEIDDTEALVYGNDIASFIEFSKTHGGTYYFHNAAFDCEFILWYLMNNGFEYSEKLKTKTFKTLISSMGKFYQMQVCFEKRGKKKAVTATYKDSLKKLPMKVSQIAKAFDLPISKLEIDYTEYRPIGHELTPQERDYIRNDVQIVAQALHQQFGKGLTRLTIGSDALNGYKGIIGSKWNDWFPKIHIEMDAMIRKAYRGGYTYANPIYKSDADHEDRLQGSGSVYDVNSLYPDVMYHRPLPIGHPIYFKGRYKDNPQYPLYIQFLTCHCRLKPNHLPTLQIKNNPYYSETEYISDTEGTVDLALTNIDLEILERQYDVTVFSYNGGYMFEQATGLFKEYIDYWMHIKETTTGGLRQLAKLMLNSLYGKFSTNPDVTPKIPYLKDDGSVGYRLGDKETRDPVYTPMGCFITAWARYKTITAAQSVYDRFMYADTDSIHVLGTEPVQGIDVHPTHLGAWKHESNFSMAKYIRAKTYMERIVQVGKMVDGVYTMVDVDPFDDVKCAGMPEELKRMVKFDNFKRGLQLFGKLKPRHVRGGIVLEPITFTLT</sequence>
<dbReference type="Gene3D" id="3.30.420.10">
    <property type="entry name" value="Ribonuclease H-like superfamily/Ribonuclease H"/>
    <property type="match status" value="1"/>
</dbReference>
<evidence type="ECO:0000256" key="1">
    <source>
        <dbReference type="ARBA" id="ARBA00005755"/>
    </source>
</evidence>
<proteinExistence type="inferred from homology"/>
<dbReference type="Gene3D" id="3.90.1600.10">
    <property type="entry name" value="Palm domain of DNA polymerase"/>
    <property type="match status" value="1"/>
</dbReference>
<evidence type="ECO:0000256" key="4">
    <source>
        <dbReference type="ARBA" id="ARBA00022695"/>
    </source>
</evidence>
<dbReference type="SUPFAM" id="SSF56672">
    <property type="entry name" value="DNA/RNA polymerases"/>
    <property type="match status" value="1"/>
</dbReference>
<dbReference type="InterPro" id="IPR036397">
    <property type="entry name" value="RNaseH_sf"/>
</dbReference>
<evidence type="ECO:0000256" key="8">
    <source>
        <dbReference type="ARBA" id="ARBA00022839"/>
    </source>
</evidence>
<dbReference type="EMBL" id="BK016274">
    <property type="protein sequence ID" value="DAG06542.1"/>
    <property type="molecule type" value="Genomic_DNA"/>
</dbReference>
<dbReference type="GO" id="GO:0039693">
    <property type="term" value="P:viral DNA genome replication"/>
    <property type="evidence" value="ECO:0007669"/>
    <property type="project" value="UniProtKB-KW"/>
</dbReference>
<evidence type="ECO:0000256" key="11">
    <source>
        <dbReference type="ARBA" id="ARBA00023125"/>
    </source>
</evidence>
<dbReference type="Gene3D" id="3.30.1770.10">
    <property type="entry name" value="TPR 1 domain of DNA polymerase"/>
    <property type="match status" value="1"/>
</dbReference>
<evidence type="ECO:0000256" key="6">
    <source>
        <dbReference type="ARBA" id="ARBA00022722"/>
    </source>
</evidence>
<keyword evidence="7" id="KW-0378">Hydrolase</keyword>
<dbReference type="Gene3D" id="1.10.287.690">
    <property type="entry name" value="Helix hairpin bin"/>
    <property type="match status" value="1"/>
</dbReference>
<dbReference type="InterPro" id="IPR012337">
    <property type="entry name" value="RNaseH-like_sf"/>
</dbReference>
<name>A0A8S5VIN8_9CAUD</name>
<comment type="catalytic activity">
    <reaction evidence="12">
        <text>DNA(n) + a 2'-deoxyribonucleoside 5'-triphosphate = DNA(n+1) + diphosphate</text>
        <dbReference type="Rhea" id="RHEA:22508"/>
        <dbReference type="Rhea" id="RHEA-COMP:17339"/>
        <dbReference type="Rhea" id="RHEA-COMP:17340"/>
        <dbReference type="ChEBI" id="CHEBI:33019"/>
        <dbReference type="ChEBI" id="CHEBI:61560"/>
        <dbReference type="ChEBI" id="CHEBI:173112"/>
        <dbReference type="EC" id="2.7.7.7"/>
    </reaction>
</comment>
<organism evidence="14">
    <name type="scientific">Podoviridae sp. ct9H612</name>
    <dbReference type="NCBI Taxonomy" id="2825226"/>
    <lineage>
        <taxon>Viruses</taxon>
        <taxon>Duplodnaviria</taxon>
        <taxon>Heunggongvirae</taxon>
        <taxon>Uroviricota</taxon>
        <taxon>Caudoviricetes</taxon>
    </lineage>
</organism>
<keyword evidence="5" id="KW-0235">DNA replication</keyword>
<dbReference type="GO" id="GO:0006260">
    <property type="term" value="P:DNA replication"/>
    <property type="evidence" value="ECO:0007669"/>
    <property type="project" value="UniProtKB-KW"/>
</dbReference>
<dbReference type="Gene3D" id="4.10.80.20">
    <property type="entry name" value="DNA polymerase, domain 5"/>
    <property type="match status" value="1"/>
</dbReference>
<keyword evidence="3" id="KW-0808">Transferase</keyword>
<dbReference type="GO" id="GO:0004527">
    <property type="term" value="F:exonuclease activity"/>
    <property type="evidence" value="ECO:0007669"/>
    <property type="project" value="UniProtKB-KW"/>
</dbReference>
<keyword evidence="11" id="KW-0238">DNA-binding</keyword>
<dbReference type="InterPro" id="IPR043502">
    <property type="entry name" value="DNA/RNA_pol_sf"/>
</dbReference>
<dbReference type="InterPro" id="IPR017964">
    <property type="entry name" value="DNA-dir_DNA_pol_B_CS"/>
</dbReference>
<dbReference type="Gene3D" id="4.10.80.30">
    <property type="entry name" value="DNA polymerase, domain 6"/>
    <property type="match status" value="1"/>
</dbReference>
<dbReference type="InterPro" id="IPR023211">
    <property type="entry name" value="DNA_pol_palm_dom_sf"/>
</dbReference>
<dbReference type="PROSITE" id="PS00116">
    <property type="entry name" value="DNA_POLYMERASE_B"/>
    <property type="match status" value="1"/>
</dbReference>
<dbReference type="PRINTS" id="PR00106">
    <property type="entry name" value="DNAPOLB"/>
</dbReference>
<dbReference type="PANTHER" id="PTHR33568">
    <property type="entry name" value="DNA POLYMERASE"/>
    <property type="match status" value="1"/>
</dbReference>
<evidence type="ECO:0000256" key="12">
    <source>
        <dbReference type="ARBA" id="ARBA00049244"/>
    </source>
</evidence>
<feature type="domain" description="DNA-directed DNA polymerase family B mitochondria/virus" evidence="13">
    <location>
        <begin position="46"/>
        <end position="464"/>
    </location>
</feature>
<dbReference type="InterPro" id="IPR006172">
    <property type="entry name" value="DNA-dir_DNA_pol_B"/>
</dbReference>
<keyword evidence="9" id="KW-0239">DNA-directed DNA polymerase</keyword>
<dbReference type="SUPFAM" id="SSF53098">
    <property type="entry name" value="Ribonuclease H-like"/>
    <property type="match status" value="1"/>
</dbReference>
<comment type="similarity">
    <text evidence="1">Belongs to the DNA polymerase type-B family.</text>
</comment>
<dbReference type="GO" id="GO:0000166">
    <property type="term" value="F:nucleotide binding"/>
    <property type="evidence" value="ECO:0007669"/>
    <property type="project" value="InterPro"/>
</dbReference>
<evidence type="ECO:0000256" key="10">
    <source>
        <dbReference type="ARBA" id="ARBA00023109"/>
    </source>
</evidence>
<accession>A0A8S5VIN8</accession>
<keyword evidence="6" id="KW-0540">Nuclease</keyword>
<evidence type="ECO:0000259" key="13">
    <source>
        <dbReference type="Pfam" id="PF03175"/>
    </source>
</evidence>
<evidence type="ECO:0000256" key="5">
    <source>
        <dbReference type="ARBA" id="ARBA00022705"/>
    </source>
</evidence>
<dbReference type="EC" id="2.7.7.7" evidence="2"/>
<dbReference type="InterPro" id="IPR004868">
    <property type="entry name" value="DNA-dir_DNA_pol_B_mt/vir"/>
</dbReference>
<keyword evidence="10" id="KW-1194">Viral DNA replication</keyword>
<evidence type="ECO:0000256" key="3">
    <source>
        <dbReference type="ARBA" id="ARBA00022679"/>
    </source>
</evidence>
<dbReference type="Pfam" id="PF03175">
    <property type="entry name" value="DNA_pol_B_2"/>
    <property type="match status" value="1"/>
</dbReference>
<evidence type="ECO:0000256" key="9">
    <source>
        <dbReference type="ARBA" id="ARBA00022932"/>
    </source>
</evidence>
<keyword evidence="4" id="KW-0548">Nucleotidyltransferase</keyword>
<dbReference type="PANTHER" id="PTHR33568:SF3">
    <property type="entry name" value="DNA-DIRECTED DNA POLYMERASE"/>
    <property type="match status" value="1"/>
</dbReference>
<evidence type="ECO:0000256" key="2">
    <source>
        <dbReference type="ARBA" id="ARBA00012417"/>
    </source>
</evidence>